<evidence type="ECO:0000256" key="1">
    <source>
        <dbReference type="SAM" id="MobiDB-lite"/>
    </source>
</evidence>
<keyword evidence="3" id="KW-1185">Reference proteome</keyword>
<protein>
    <submittedName>
        <fullName evidence="2">Inositol-1-4-5-trisphosphate 5-phosphatase 1</fullName>
    </submittedName>
</protein>
<dbReference type="AlphaFoldDB" id="A0A4Z1NJV4"/>
<dbReference type="Proteomes" id="UP000298493">
    <property type="component" value="Unassembled WGS sequence"/>
</dbReference>
<comment type="caution">
    <text evidence="2">The sequence shown here is derived from an EMBL/GenBank/DDBJ whole genome shotgun (WGS) entry which is preliminary data.</text>
</comment>
<evidence type="ECO:0000313" key="2">
    <source>
        <dbReference type="EMBL" id="TID14745.1"/>
    </source>
</evidence>
<feature type="compositionally biased region" description="Basic and acidic residues" evidence="1">
    <location>
        <begin position="162"/>
        <end position="171"/>
    </location>
</feature>
<dbReference type="EMBL" id="SNSC02000022">
    <property type="protein sequence ID" value="TID14745.1"/>
    <property type="molecule type" value="Genomic_DNA"/>
</dbReference>
<gene>
    <name evidence="2" type="ORF">E6O75_ATG08891</name>
</gene>
<dbReference type="SUPFAM" id="SSF81296">
    <property type="entry name" value="E set domains"/>
    <property type="match status" value="1"/>
</dbReference>
<name>A0A4Z1NJV4_9PEZI</name>
<feature type="region of interest" description="Disordered" evidence="1">
    <location>
        <begin position="158"/>
        <end position="245"/>
    </location>
</feature>
<accession>A0A4Z1NJV4</accession>
<dbReference type="OrthoDB" id="3920617at2759"/>
<feature type="compositionally biased region" description="Acidic residues" evidence="1">
    <location>
        <begin position="172"/>
        <end position="185"/>
    </location>
</feature>
<proteinExistence type="predicted"/>
<dbReference type="InterPro" id="IPR014756">
    <property type="entry name" value="Ig_E-set"/>
</dbReference>
<dbReference type="Gene3D" id="2.60.40.10">
    <property type="entry name" value="Immunoglobulins"/>
    <property type="match status" value="1"/>
</dbReference>
<dbReference type="InterPro" id="IPR013783">
    <property type="entry name" value="Ig-like_fold"/>
</dbReference>
<organism evidence="2 3">
    <name type="scientific">Venturia nashicola</name>
    <dbReference type="NCBI Taxonomy" id="86259"/>
    <lineage>
        <taxon>Eukaryota</taxon>
        <taxon>Fungi</taxon>
        <taxon>Dikarya</taxon>
        <taxon>Ascomycota</taxon>
        <taxon>Pezizomycotina</taxon>
        <taxon>Dothideomycetes</taxon>
        <taxon>Pleosporomycetidae</taxon>
        <taxon>Venturiales</taxon>
        <taxon>Venturiaceae</taxon>
        <taxon>Venturia</taxon>
    </lineage>
</organism>
<feature type="compositionally biased region" description="Low complexity" evidence="1">
    <location>
        <begin position="218"/>
        <end position="232"/>
    </location>
</feature>
<evidence type="ECO:0000313" key="3">
    <source>
        <dbReference type="Proteomes" id="UP000298493"/>
    </source>
</evidence>
<reference evidence="2 3" key="1">
    <citation type="submission" date="2019-04" db="EMBL/GenBank/DDBJ databases">
        <title>High contiguity whole genome sequence and gene annotation resource for two Venturia nashicola isolates.</title>
        <authorList>
            <person name="Prokchorchik M."/>
            <person name="Won K."/>
            <person name="Lee Y."/>
            <person name="Choi E.D."/>
            <person name="Segonzac C."/>
            <person name="Sohn K.H."/>
        </authorList>
    </citation>
    <scope>NUCLEOTIDE SEQUENCE [LARGE SCALE GENOMIC DNA]</scope>
    <source>
        <strain evidence="2 3">PRI2</strain>
    </source>
</reference>
<sequence length="245" mass="26827">MKEAVRNQHSHPEAALNSLLSASLHILANMVSVQPSRKSPDDIDVVISFRTHSSDIVFLSADVTNWTPEQMLWNGESHEHVITVPRGTPSILYKFRIGENNWFHDGTVSAEPDGFFGWNNKFEIPEVPLPTAPNELDEDVDLESVAAVESIADTVSEFGTEGDTHSLFHDEDLIDRDEVIEDPDYAEATRAEERSATPQPTQEPTPKPTQHDESTVSGAHSAAEAGAGAAKAPKNPSRLSRANID</sequence>